<sequence>MNDQRGLLNMRKVVILCLGLWWEWLYSQESSSDGVSVGLSEARDSSRDGMIVSGAFSRFILDAHGIRWFRSATRQSGWMTESLSQDTGFDGLVLYLDASCESVEARVNSGCPSRGSVFKVHHDAHVIRWFKSATRQSGWMTESLS</sequence>
<organism evidence="2 3">
    <name type="scientific">Acorus calamus</name>
    <name type="common">Sweet flag</name>
    <dbReference type="NCBI Taxonomy" id="4465"/>
    <lineage>
        <taxon>Eukaryota</taxon>
        <taxon>Viridiplantae</taxon>
        <taxon>Streptophyta</taxon>
        <taxon>Embryophyta</taxon>
        <taxon>Tracheophyta</taxon>
        <taxon>Spermatophyta</taxon>
        <taxon>Magnoliopsida</taxon>
        <taxon>Liliopsida</taxon>
        <taxon>Acoraceae</taxon>
        <taxon>Acorus</taxon>
    </lineage>
</organism>
<evidence type="ECO:0008006" key="4">
    <source>
        <dbReference type="Google" id="ProtNLM"/>
    </source>
</evidence>
<keyword evidence="1" id="KW-0732">Signal</keyword>
<proteinExistence type="predicted"/>
<feature type="signal peptide" evidence="1">
    <location>
        <begin position="1"/>
        <end position="27"/>
    </location>
</feature>
<feature type="chain" id="PRO_5043687221" description="Secreted protein" evidence="1">
    <location>
        <begin position="28"/>
        <end position="145"/>
    </location>
</feature>
<keyword evidence="3" id="KW-1185">Reference proteome</keyword>
<name>A0AAV9F1R7_ACOCL</name>
<dbReference type="Proteomes" id="UP001180020">
    <property type="component" value="Unassembled WGS sequence"/>
</dbReference>
<evidence type="ECO:0000313" key="3">
    <source>
        <dbReference type="Proteomes" id="UP001180020"/>
    </source>
</evidence>
<reference evidence="2" key="1">
    <citation type="journal article" date="2023" name="Nat. Commun.">
        <title>Diploid and tetraploid genomes of Acorus and the evolution of monocots.</title>
        <authorList>
            <person name="Ma L."/>
            <person name="Liu K.W."/>
            <person name="Li Z."/>
            <person name="Hsiao Y.Y."/>
            <person name="Qi Y."/>
            <person name="Fu T."/>
            <person name="Tang G.D."/>
            <person name="Zhang D."/>
            <person name="Sun W.H."/>
            <person name="Liu D.K."/>
            <person name="Li Y."/>
            <person name="Chen G.Z."/>
            <person name="Liu X.D."/>
            <person name="Liao X.Y."/>
            <person name="Jiang Y.T."/>
            <person name="Yu X."/>
            <person name="Hao Y."/>
            <person name="Huang J."/>
            <person name="Zhao X.W."/>
            <person name="Ke S."/>
            <person name="Chen Y.Y."/>
            <person name="Wu W.L."/>
            <person name="Hsu J.L."/>
            <person name="Lin Y.F."/>
            <person name="Huang M.D."/>
            <person name="Li C.Y."/>
            <person name="Huang L."/>
            <person name="Wang Z.W."/>
            <person name="Zhao X."/>
            <person name="Zhong W.Y."/>
            <person name="Peng D.H."/>
            <person name="Ahmad S."/>
            <person name="Lan S."/>
            <person name="Zhang J.S."/>
            <person name="Tsai W.C."/>
            <person name="Van de Peer Y."/>
            <person name="Liu Z.J."/>
        </authorList>
    </citation>
    <scope>NUCLEOTIDE SEQUENCE</scope>
    <source>
        <strain evidence="2">CP</strain>
    </source>
</reference>
<reference evidence="2" key="2">
    <citation type="submission" date="2023-06" db="EMBL/GenBank/DDBJ databases">
        <authorList>
            <person name="Ma L."/>
            <person name="Liu K.-W."/>
            <person name="Li Z."/>
            <person name="Hsiao Y.-Y."/>
            <person name="Qi Y."/>
            <person name="Fu T."/>
            <person name="Tang G."/>
            <person name="Zhang D."/>
            <person name="Sun W.-H."/>
            <person name="Liu D.-K."/>
            <person name="Li Y."/>
            <person name="Chen G.-Z."/>
            <person name="Liu X.-D."/>
            <person name="Liao X.-Y."/>
            <person name="Jiang Y.-T."/>
            <person name="Yu X."/>
            <person name="Hao Y."/>
            <person name="Huang J."/>
            <person name="Zhao X.-W."/>
            <person name="Ke S."/>
            <person name="Chen Y.-Y."/>
            <person name="Wu W.-L."/>
            <person name="Hsu J.-L."/>
            <person name="Lin Y.-F."/>
            <person name="Huang M.-D."/>
            <person name="Li C.-Y."/>
            <person name="Huang L."/>
            <person name="Wang Z.-W."/>
            <person name="Zhao X."/>
            <person name="Zhong W.-Y."/>
            <person name="Peng D.-H."/>
            <person name="Ahmad S."/>
            <person name="Lan S."/>
            <person name="Zhang J.-S."/>
            <person name="Tsai W.-C."/>
            <person name="Van De Peer Y."/>
            <person name="Liu Z.-J."/>
        </authorList>
    </citation>
    <scope>NUCLEOTIDE SEQUENCE</scope>
    <source>
        <strain evidence="2">CP</strain>
        <tissue evidence="2">Leaves</tissue>
    </source>
</reference>
<accession>A0AAV9F1R7</accession>
<dbReference type="EMBL" id="JAUJYO010000004">
    <property type="protein sequence ID" value="KAK1319941.1"/>
    <property type="molecule type" value="Genomic_DNA"/>
</dbReference>
<evidence type="ECO:0000313" key="2">
    <source>
        <dbReference type="EMBL" id="KAK1319941.1"/>
    </source>
</evidence>
<protein>
    <recommendedName>
        <fullName evidence="4">Secreted protein</fullName>
    </recommendedName>
</protein>
<dbReference type="AlphaFoldDB" id="A0AAV9F1R7"/>
<gene>
    <name evidence="2" type="ORF">QJS10_CPB04g01329</name>
</gene>
<evidence type="ECO:0000256" key="1">
    <source>
        <dbReference type="SAM" id="SignalP"/>
    </source>
</evidence>
<comment type="caution">
    <text evidence="2">The sequence shown here is derived from an EMBL/GenBank/DDBJ whole genome shotgun (WGS) entry which is preliminary data.</text>
</comment>